<keyword evidence="1 2" id="KW-0732">Signal</keyword>
<evidence type="ECO:0000313" key="3">
    <source>
        <dbReference type="EMBL" id="KAA0592062.1"/>
    </source>
</evidence>
<dbReference type="CDD" id="cd13665">
    <property type="entry name" value="PBP2_TRAP_Dctp3_4"/>
    <property type="match status" value="1"/>
</dbReference>
<dbReference type="Pfam" id="PF03480">
    <property type="entry name" value="DctP"/>
    <property type="match status" value="1"/>
</dbReference>
<evidence type="ECO:0000313" key="4">
    <source>
        <dbReference type="Proteomes" id="UP000324927"/>
    </source>
</evidence>
<comment type="caution">
    <text evidence="3">The sequence shown here is derived from an EMBL/GenBank/DDBJ whole genome shotgun (WGS) entry which is preliminary data.</text>
</comment>
<evidence type="ECO:0000256" key="2">
    <source>
        <dbReference type="SAM" id="SignalP"/>
    </source>
</evidence>
<keyword evidence="4" id="KW-1185">Reference proteome</keyword>
<feature type="chain" id="PRO_5022894153" evidence="2">
    <location>
        <begin position="31"/>
        <end position="348"/>
    </location>
</feature>
<dbReference type="OrthoDB" id="7822595at2"/>
<dbReference type="Gene3D" id="3.40.190.170">
    <property type="entry name" value="Bacterial extracellular solute-binding protein, family 7"/>
    <property type="match status" value="1"/>
</dbReference>
<dbReference type="GO" id="GO:0055085">
    <property type="term" value="P:transmembrane transport"/>
    <property type="evidence" value="ECO:0007669"/>
    <property type="project" value="InterPro"/>
</dbReference>
<dbReference type="PANTHER" id="PTHR33376:SF15">
    <property type="entry name" value="BLL6794 PROTEIN"/>
    <property type="match status" value="1"/>
</dbReference>
<gene>
    <name evidence="3" type="ORF">FZ942_29670</name>
</gene>
<dbReference type="InterPro" id="IPR038404">
    <property type="entry name" value="TRAP_DctP_sf"/>
</dbReference>
<dbReference type="Proteomes" id="UP000324927">
    <property type="component" value="Unassembled WGS sequence"/>
</dbReference>
<name>A0A5A9GEI5_AZOLI</name>
<accession>A0A5A9GEI5</accession>
<dbReference type="AlphaFoldDB" id="A0A5A9GEI5"/>
<feature type="signal peptide" evidence="2">
    <location>
        <begin position="1"/>
        <end position="30"/>
    </location>
</feature>
<sequence>MLKTIRPAALALATLLPLAALTIAATSVAAADGVSLKITHFLPPGAPAQKQVLEPWCKTLGEQSGGRITCQFYPAMQLGGTPAQLVDLAKNGVADIVWTAPGYSAGRFPVIETMELPFVVRNGLSGSRAAWDFYQHHAVEEFAAYKVLAVHVDGGVAFHTAGKPIAAVDSLKGQKLRASTRMVSKLLTALGATPVNMPPAQVTEAISKGIVDGAMGAWEVVTPTKLQEVTRFHTQPPAGQPYYSTTVLTLLMNKERYQSLPADLKAVIDRNSGPALVESFGQVWDRVTADTRALVARDGGTIQNQDPADYEAMRAAAAPVEAEWRQDIAKRGIDGAALVADARALAAR</sequence>
<dbReference type="NCBIfam" id="NF037995">
    <property type="entry name" value="TRAP_S1"/>
    <property type="match status" value="1"/>
</dbReference>
<dbReference type="EMBL" id="VTTN01000018">
    <property type="protein sequence ID" value="KAA0592062.1"/>
    <property type="molecule type" value="Genomic_DNA"/>
</dbReference>
<dbReference type="PANTHER" id="PTHR33376">
    <property type="match status" value="1"/>
</dbReference>
<reference evidence="3 4" key="1">
    <citation type="submission" date="2019-08" db="EMBL/GenBank/DDBJ databases">
        <authorList>
            <person name="Grouzdev D."/>
            <person name="Tikhonova E."/>
            <person name="Kravchenko I."/>
        </authorList>
    </citation>
    <scope>NUCLEOTIDE SEQUENCE [LARGE SCALE GENOMIC DNA]</scope>
    <source>
        <strain evidence="3 4">59b</strain>
    </source>
</reference>
<protein>
    <submittedName>
        <fullName evidence="3">TRAP transporter substrate-binding protein</fullName>
    </submittedName>
</protein>
<organism evidence="3 4">
    <name type="scientific">Azospirillum lipoferum</name>
    <dbReference type="NCBI Taxonomy" id="193"/>
    <lineage>
        <taxon>Bacteria</taxon>
        <taxon>Pseudomonadati</taxon>
        <taxon>Pseudomonadota</taxon>
        <taxon>Alphaproteobacteria</taxon>
        <taxon>Rhodospirillales</taxon>
        <taxon>Azospirillaceae</taxon>
        <taxon>Azospirillum</taxon>
    </lineage>
</organism>
<dbReference type="RefSeq" id="WP_149234651.1">
    <property type="nucleotide sequence ID" value="NZ_JALJXJ010000008.1"/>
</dbReference>
<dbReference type="InterPro" id="IPR018389">
    <property type="entry name" value="DctP_fam"/>
</dbReference>
<proteinExistence type="predicted"/>
<evidence type="ECO:0000256" key="1">
    <source>
        <dbReference type="ARBA" id="ARBA00022729"/>
    </source>
</evidence>